<dbReference type="AlphaFoldDB" id="A0A7Y9W1U5"/>
<dbReference type="InterPro" id="IPR011706">
    <property type="entry name" value="Cu-oxidase_C"/>
</dbReference>
<accession>A0A7Y9W1U5</accession>
<dbReference type="InterPro" id="IPR008972">
    <property type="entry name" value="Cupredoxin"/>
</dbReference>
<dbReference type="PANTHER" id="PTHR48267:SF1">
    <property type="entry name" value="BILIRUBIN OXIDASE"/>
    <property type="match status" value="1"/>
</dbReference>
<evidence type="ECO:0000313" key="3">
    <source>
        <dbReference type="EMBL" id="NYH12716.1"/>
    </source>
</evidence>
<name>A0A7Y9W1U5_9PSED</name>
<dbReference type="Gene3D" id="2.60.40.420">
    <property type="entry name" value="Cupredoxins - blue copper proteins"/>
    <property type="match status" value="3"/>
</dbReference>
<gene>
    <name evidence="3" type="ORF">GGI52_005759</name>
</gene>
<dbReference type="Proteomes" id="UP000553035">
    <property type="component" value="Unassembled WGS sequence"/>
</dbReference>
<dbReference type="EMBL" id="JACCAT010000001">
    <property type="protein sequence ID" value="NYH12716.1"/>
    <property type="molecule type" value="Genomic_DNA"/>
</dbReference>
<comment type="caution">
    <text evidence="3">The sequence shown here is derived from an EMBL/GenBank/DDBJ whole genome shotgun (WGS) entry which is preliminary data.</text>
</comment>
<evidence type="ECO:0000259" key="2">
    <source>
        <dbReference type="Pfam" id="PF07731"/>
    </source>
</evidence>
<organism evidence="3 4">
    <name type="scientific">Pseudomonas moraviensis</name>
    <dbReference type="NCBI Taxonomy" id="321662"/>
    <lineage>
        <taxon>Bacteria</taxon>
        <taxon>Pseudomonadati</taxon>
        <taxon>Pseudomonadota</taxon>
        <taxon>Gammaproteobacteria</taxon>
        <taxon>Pseudomonadales</taxon>
        <taxon>Pseudomonadaceae</taxon>
        <taxon>Pseudomonas</taxon>
    </lineage>
</organism>
<protein>
    <submittedName>
        <fullName evidence="3">FtsP/CotA-like multicopper oxidase with cupredoxin domain</fullName>
    </submittedName>
</protein>
<dbReference type="InterPro" id="IPR045087">
    <property type="entry name" value="Cu-oxidase_fam"/>
</dbReference>
<proteinExistence type="predicted"/>
<feature type="region of interest" description="Disordered" evidence="1">
    <location>
        <begin position="30"/>
        <end position="49"/>
    </location>
</feature>
<reference evidence="3 4" key="1">
    <citation type="submission" date="2020-07" db="EMBL/GenBank/DDBJ databases">
        <title>Exploring microbial biodiversity for novel pathways involved in the catabolism of aromatic compounds derived from lignin.</title>
        <authorList>
            <person name="Elkins J."/>
        </authorList>
    </citation>
    <scope>NUCLEOTIDE SEQUENCE [LARGE SCALE GENOMIC DNA]</scope>
    <source>
        <strain evidence="3 4">VanB</strain>
    </source>
</reference>
<sequence>MRDPKKLFLLTPLSVFLLLTLGHMSAVRASPIDDENQPEVSDPSAYYDEPADEPAALNAILTMPEANEDSFDLPDGVKGSRDTTRTENILPPTVQTSFNYPTNGKPSPLYGAQPFTQQLVLFEEFGPEKLDPTTPAAPLSFPPAAIGPAPAQDPNNIARSAPPGTALDAFLRQPGLTPFPSQFANTVDRNPWQAQIELFLNRHIGSSAEGRPPGKGWAHQRWNEFYPQVAYKTVQTGARLNGGLRDSRQMHGYAVGEFGPGGLYHNVAGVPATDGTAKGVDPRFHPAMPVQDHNSVWTFDGTLPPKLLMVRYGQPVLMRHYNGLPIDPSANHGFGLHTITTHEHNGHAPAESDGYANAFFFPGQYYDYRWPIQLAGYDSINTKAEDPRAAFPCAPGETLWVNDLQPAKKTCDHGTIKIRGDWRETMSTHWFHDHMLDFTAQNVYKGNAAMMNYYSALDRGNESVNDGVNLRFPSGSALPWGNRDYDVNLVFADKAWDQQGQLWFNPFNTDGFIGDQVLVNWQWKPTLDVRARSYRFRILNGSVSRYFKLALVREVKGTSGEFQGPKNSGVSYTRVPFHMIANDGNIMEHSVPFDGSMDLDADGDKQNHNAILPTQGIAERFDIIVNFAKNGIKPGDKVFFVNLQAQDDGKGPKEVISLADVLSEKYLPVIKQTSKGPQWDKGDPVVGKVLQLNVKAYTGQDLAMDPAAYEPAKPGKAEGLVMIPLKIHRDNAADKALLAKALHRTFIFGRADGTDEAPWTIKTDGGFGFHMDPRRLNASTKLASGPTDAGVSGIGTLEVWNIKAGGKGWSHPVHVHFEEGIILSRGGKAPPEWEKWARKDVYRIGSEADGLDNVEMAINFREFAGTYMEHCHNTQHEDNSMLLRWDLEKPGQLQLMPTPLPSWDGVRYVNSAALPTFRTGDGLGPQVTVKK</sequence>
<feature type="region of interest" description="Disordered" evidence="1">
    <location>
        <begin position="141"/>
        <end position="163"/>
    </location>
</feature>
<dbReference type="Pfam" id="PF07731">
    <property type="entry name" value="Cu-oxidase_2"/>
    <property type="match status" value="1"/>
</dbReference>
<dbReference type="GO" id="GO:0016491">
    <property type="term" value="F:oxidoreductase activity"/>
    <property type="evidence" value="ECO:0007669"/>
    <property type="project" value="InterPro"/>
</dbReference>
<dbReference type="SUPFAM" id="SSF49503">
    <property type="entry name" value="Cupredoxins"/>
    <property type="match status" value="2"/>
</dbReference>
<dbReference type="PANTHER" id="PTHR48267">
    <property type="entry name" value="CUPREDOXIN SUPERFAMILY PROTEIN"/>
    <property type="match status" value="1"/>
</dbReference>
<feature type="domain" description="Plastocyanin-like" evidence="2">
    <location>
        <begin position="795"/>
        <end position="885"/>
    </location>
</feature>
<evidence type="ECO:0000313" key="4">
    <source>
        <dbReference type="Proteomes" id="UP000553035"/>
    </source>
</evidence>
<dbReference type="GO" id="GO:0005507">
    <property type="term" value="F:copper ion binding"/>
    <property type="evidence" value="ECO:0007669"/>
    <property type="project" value="InterPro"/>
</dbReference>
<evidence type="ECO:0000256" key="1">
    <source>
        <dbReference type="SAM" id="MobiDB-lite"/>
    </source>
</evidence>
<feature type="region of interest" description="Disordered" evidence="1">
    <location>
        <begin position="67"/>
        <end position="87"/>
    </location>
</feature>